<sequence length="896" mass="100082">MGSMLKAPNKNKLSGDLRLVKRIAQETRVETLARLHASAEGLSTKQANINREEYGANEIVQPNTSKLHFFVKSFLTPFTITLFVLAVLLIVLDVIPSDQNSVSTIIIILIMVILAGVIRFFQNLKTSDAIEKLLEMVSVTTNVKRDGEDQELPTNEVVVGDIIHLSAGDMVPADMRLLRSKDLFCLTSSIDGEFEPKEKIATKVPRFAQADNYLSYPNILYEGTTILSGSGVGVVFATGTHTMFGRMLRDENRKKIRETTFNIGIKSITKLLLIMMLIVSILIFVINSLIKKNLDLALVFAIATGATLLPEMLPTIVTANLVRGSKEMAKHGSVVKKLNSVQNFGSADVLCTDKTGILTQDKVMLERHYDLTMQETKKILKLAYLNSYYQTGMQDLIDEAIIDAAGDELDVDDIQRDYNKIDEIPFDYTRRRMSVVVANSDREHGEHLLVTKGAAEEMLKVSTKVELNGQILPLTDVRKKLILEQVEDMNDDGMRVLLLGYRRNPAPVGEFSVKDENNLTLVGFLTFLDPPKESARVSLAKLKRDGITVKILTEDNEAVTRALGLQVGLNVDVVYSADDLKDKTSVELAQMVEDCNIFVELTPELKTKIIQALRKNGHVVSYMGDKINDAPAMRASNVAVSVDHAVDIAKESADVILLHKDLLVLEESIRIGRNILGNIMKYFKILLTSNFGMALSLIIASLCLPFLPLSPFQLVVLNLIFAISCLAIPYDKMSSEYLDKPRNWRIKQLPKFMVIFGSVSTLFDVITFAALFFVICPYLMGGNYNELSLNSKNAFAALFNTGWFIETLWLQELIIHVLRDGKFPFIKQHATSTVILATMIAGLIGTMLAYSNLSGLFHFAELPSSYLWFVLIMMVLYILVASIVKYFYLKKKKFLI</sequence>
<accession>A0ABR5PQ93</accession>
<feature type="transmembrane region" description="Helical" evidence="17">
    <location>
        <begin position="74"/>
        <end position="95"/>
    </location>
</feature>
<organism evidence="19 20">
    <name type="scientific">Lactobacillus intestinalis DSM 6629</name>
    <dbReference type="NCBI Taxonomy" id="1423761"/>
    <lineage>
        <taxon>Bacteria</taxon>
        <taxon>Bacillati</taxon>
        <taxon>Bacillota</taxon>
        <taxon>Bacilli</taxon>
        <taxon>Lactobacillales</taxon>
        <taxon>Lactobacillaceae</taxon>
        <taxon>Lactobacillus</taxon>
    </lineage>
</organism>
<gene>
    <name evidence="19" type="ORF">FC44_GL001503</name>
</gene>
<feature type="transmembrane region" description="Helical" evidence="17">
    <location>
        <begin position="685"/>
        <end position="707"/>
    </location>
</feature>
<keyword evidence="10" id="KW-0547">Nucleotide-binding</keyword>
<dbReference type="SUPFAM" id="SSF81653">
    <property type="entry name" value="Calcium ATPase, transduction domain A"/>
    <property type="match status" value="1"/>
</dbReference>
<feature type="transmembrane region" description="Helical" evidence="17">
    <location>
        <begin position="865"/>
        <end position="888"/>
    </location>
</feature>
<feature type="transmembrane region" description="Helical" evidence="17">
    <location>
        <begin position="713"/>
        <end position="731"/>
    </location>
</feature>
<keyword evidence="7" id="KW-0997">Cell inner membrane</keyword>
<evidence type="ECO:0000256" key="15">
    <source>
        <dbReference type="ARBA" id="ARBA00029806"/>
    </source>
</evidence>
<keyword evidence="11" id="KW-0067">ATP-binding</keyword>
<comment type="catalytic activity">
    <reaction evidence="16">
        <text>Mg(2+)(out) + ATP + H2O = Mg(2+)(in) + ADP + phosphate + H(+)</text>
        <dbReference type="Rhea" id="RHEA:10260"/>
        <dbReference type="ChEBI" id="CHEBI:15377"/>
        <dbReference type="ChEBI" id="CHEBI:15378"/>
        <dbReference type="ChEBI" id="CHEBI:18420"/>
        <dbReference type="ChEBI" id="CHEBI:30616"/>
        <dbReference type="ChEBI" id="CHEBI:43474"/>
        <dbReference type="ChEBI" id="CHEBI:456216"/>
        <dbReference type="EC" id="7.2.2.14"/>
    </reaction>
</comment>
<evidence type="ECO:0000256" key="5">
    <source>
        <dbReference type="ARBA" id="ARBA00013555"/>
    </source>
</evidence>
<evidence type="ECO:0000256" key="6">
    <source>
        <dbReference type="ARBA" id="ARBA00022475"/>
    </source>
</evidence>
<evidence type="ECO:0000259" key="18">
    <source>
        <dbReference type="SMART" id="SM00831"/>
    </source>
</evidence>
<proteinExistence type="inferred from homology"/>
<dbReference type="NCBIfam" id="TIGR01494">
    <property type="entry name" value="ATPase_P-type"/>
    <property type="match status" value="1"/>
</dbReference>
<keyword evidence="12" id="KW-0460">Magnesium</keyword>
<evidence type="ECO:0000256" key="3">
    <source>
        <dbReference type="ARBA" id="ARBA00008746"/>
    </source>
</evidence>
<dbReference type="InterPro" id="IPR001757">
    <property type="entry name" value="P_typ_ATPase"/>
</dbReference>
<dbReference type="Gene3D" id="3.40.50.1000">
    <property type="entry name" value="HAD superfamily/HAD-like"/>
    <property type="match status" value="1"/>
</dbReference>
<evidence type="ECO:0000256" key="7">
    <source>
        <dbReference type="ARBA" id="ARBA00022519"/>
    </source>
</evidence>
<dbReference type="InterPro" id="IPR023299">
    <property type="entry name" value="ATPase_P-typ_cyto_dom_N"/>
</dbReference>
<feature type="domain" description="Cation-transporting P-type ATPase N-terminal" evidence="18">
    <location>
        <begin position="22"/>
        <end position="94"/>
    </location>
</feature>
<dbReference type="PRINTS" id="PR01836">
    <property type="entry name" value="MGATPASE"/>
</dbReference>
<evidence type="ECO:0000256" key="13">
    <source>
        <dbReference type="ARBA" id="ARBA00022989"/>
    </source>
</evidence>
<evidence type="ECO:0000256" key="11">
    <source>
        <dbReference type="ARBA" id="ARBA00022840"/>
    </source>
</evidence>
<comment type="similarity">
    <text evidence="3">Belongs to the cation transport ATPase (P-type) (TC 3.A.3) family. Type IIIB subfamily.</text>
</comment>
<dbReference type="PANTHER" id="PTHR42861">
    <property type="entry name" value="CALCIUM-TRANSPORTING ATPASE"/>
    <property type="match status" value="1"/>
</dbReference>
<evidence type="ECO:0000256" key="14">
    <source>
        <dbReference type="ARBA" id="ARBA00023136"/>
    </source>
</evidence>
<evidence type="ECO:0000256" key="10">
    <source>
        <dbReference type="ARBA" id="ARBA00022741"/>
    </source>
</evidence>
<keyword evidence="14 17" id="KW-0472">Membrane</keyword>
<keyword evidence="20" id="KW-1185">Reference proteome</keyword>
<evidence type="ECO:0000256" key="16">
    <source>
        <dbReference type="ARBA" id="ARBA00047295"/>
    </source>
</evidence>
<dbReference type="InterPro" id="IPR008250">
    <property type="entry name" value="ATPase_P-typ_transduc_dom_A_sf"/>
</dbReference>
<dbReference type="InterPro" id="IPR023298">
    <property type="entry name" value="ATPase_P-typ_TM_dom_sf"/>
</dbReference>
<evidence type="ECO:0000256" key="4">
    <source>
        <dbReference type="ARBA" id="ARBA00012786"/>
    </source>
</evidence>
<comment type="caution">
    <text evidence="19">The sequence shown here is derived from an EMBL/GenBank/DDBJ whole genome shotgun (WGS) entry which is preliminary data.</text>
</comment>
<keyword evidence="8" id="KW-0597">Phosphoprotein</keyword>
<dbReference type="InterPro" id="IPR023214">
    <property type="entry name" value="HAD_sf"/>
</dbReference>
<dbReference type="Gene3D" id="3.40.1110.10">
    <property type="entry name" value="Calcium-transporting ATPase, cytoplasmic domain N"/>
    <property type="match status" value="1"/>
</dbReference>
<feature type="transmembrane region" description="Helical" evidence="17">
    <location>
        <begin position="752"/>
        <end position="775"/>
    </location>
</feature>
<evidence type="ECO:0000313" key="19">
    <source>
        <dbReference type="EMBL" id="KRM32950.1"/>
    </source>
</evidence>
<feature type="transmembrane region" description="Helical" evidence="17">
    <location>
        <begin position="296"/>
        <end position="322"/>
    </location>
</feature>
<keyword evidence="13 17" id="KW-1133">Transmembrane helix</keyword>
<dbReference type="Proteomes" id="UP000051735">
    <property type="component" value="Unassembled WGS sequence"/>
</dbReference>
<evidence type="ECO:0000313" key="20">
    <source>
        <dbReference type="Proteomes" id="UP000051735"/>
    </source>
</evidence>
<dbReference type="Pfam" id="PF00690">
    <property type="entry name" value="Cation_ATPase_N"/>
    <property type="match status" value="1"/>
</dbReference>
<dbReference type="InterPro" id="IPR059000">
    <property type="entry name" value="ATPase_P-type_domA"/>
</dbReference>
<keyword evidence="6" id="KW-1003">Cell membrane</keyword>
<evidence type="ECO:0000256" key="9">
    <source>
        <dbReference type="ARBA" id="ARBA00022692"/>
    </source>
</evidence>
<dbReference type="SMART" id="SM00831">
    <property type="entry name" value="Cation_ATPase_N"/>
    <property type="match status" value="1"/>
</dbReference>
<keyword evidence="9 17" id="KW-0812">Transmembrane</keyword>
<evidence type="ECO:0000256" key="2">
    <source>
        <dbReference type="ARBA" id="ARBA00004429"/>
    </source>
</evidence>
<dbReference type="SUPFAM" id="SSF56784">
    <property type="entry name" value="HAD-like"/>
    <property type="match status" value="1"/>
</dbReference>
<dbReference type="InterPro" id="IPR004014">
    <property type="entry name" value="ATPase_P-typ_cation-transptr_N"/>
</dbReference>
<reference evidence="19 20" key="1">
    <citation type="journal article" date="2015" name="Genome Announc.">
        <title>Expanding the biotechnology potential of lactobacilli through comparative genomics of 213 strains and associated genera.</title>
        <authorList>
            <person name="Sun Z."/>
            <person name="Harris H.M."/>
            <person name="McCann A."/>
            <person name="Guo C."/>
            <person name="Argimon S."/>
            <person name="Zhang W."/>
            <person name="Yang X."/>
            <person name="Jeffery I.B."/>
            <person name="Cooney J.C."/>
            <person name="Kagawa T.F."/>
            <person name="Liu W."/>
            <person name="Song Y."/>
            <person name="Salvetti E."/>
            <person name="Wrobel A."/>
            <person name="Rasinkangas P."/>
            <person name="Parkhill J."/>
            <person name="Rea M.C."/>
            <person name="O'Sullivan O."/>
            <person name="Ritari J."/>
            <person name="Douillard F.P."/>
            <person name="Paul Ross R."/>
            <person name="Yang R."/>
            <person name="Briner A.E."/>
            <person name="Felis G.E."/>
            <person name="de Vos W.M."/>
            <person name="Barrangou R."/>
            <person name="Klaenhammer T.R."/>
            <person name="Caufield P.W."/>
            <person name="Cui Y."/>
            <person name="Zhang H."/>
            <person name="O'Toole P.W."/>
        </authorList>
    </citation>
    <scope>NUCLEOTIDE SEQUENCE [LARGE SCALE GENOMIC DNA]</scope>
    <source>
        <strain evidence="19 20">DSM 6629</strain>
    </source>
</reference>
<dbReference type="NCBIfam" id="TIGR01524">
    <property type="entry name" value="ATPase-IIIB_Mg"/>
    <property type="match status" value="1"/>
</dbReference>
<dbReference type="InterPro" id="IPR006068">
    <property type="entry name" value="ATPase_P-typ_cation-transptr_C"/>
</dbReference>
<evidence type="ECO:0000256" key="12">
    <source>
        <dbReference type="ARBA" id="ARBA00022842"/>
    </source>
</evidence>
<dbReference type="SUPFAM" id="SSF81665">
    <property type="entry name" value="Calcium ATPase, transmembrane domain M"/>
    <property type="match status" value="1"/>
</dbReference>
<dbReference type="InterPro" id="IPR006415">
    <property type="entry name" value="P-type_ATPase_IIIB"/>
</dbReference>
<dbReference type="EC" id="7.2.2.14" evidence="4"/>
<dbReference type="EMBL" id="AZGN01000040">
    <property type="protein sequence ID" value="KRM32950.1"/>
    <property type="molecule type" value="Genomic_DNA"/>
</dbReference>
<dbReference type="InterPro" id="IPR036412">
    <property type="entry name" value="HAD-like_sf"/>
</dbReference>
<feature type="transmembrane region" description="Helical" evidence="17">
    <location>
        <begin position="271"/>
        <end position="290"/>
    </location>
</feature>
<dbReference type="Pfam" id="PF00689">
    <property type="entry name" value="Cation_ATPase_C"/>
    <property type="match status" value="1"/>
</dbReference>
<feature type="transmembrane region" description="Helical" evidence="17">
    <location>
        <begin position="101"/>
        <end position="121"/>
    </location>
</feature>
<evidence type="ECO:0000256" key="8">
    <source>
        <dbReference type="ARBA" id="ARBA00022553"/>
    </source>
</evidence>
<evidence type="ECO:0000256" key="1">
    <source>
        <dbReference type="ARBA" id="ARBA00003954"/>
    </source>
</evidence>
<comment type="subcellular location">
    <subcellularLocation>
        <location evidence="2">Cell inner membrane</location>
        <topology evidence="2">Multi-pass membrane protein</topology>
    </subcellularLocation>
</comment>
<protein>
    <recommendedName>
        <fullName evidence="5">Magnesium-transporting ATPase, P-type 1</fullName>
        <ecNumber evidence="4">7.2.2.14</ecNumber>
    </recommendedName>
    <alternativeName>
        <fullName evidence="15">Mg(2+) transport ATPase, P-type 1</fullName>
    </alternativeName>
</protein>
<feature type="transmembrane region" description="Helical" evidence="17">
    <location>
        <begin position="795"/>
        <end position="818"/>
    </location>
</feature>
<feature type="transmembrane region" description="Helical" evidence="17">
    <location>
        <begin position="830"/>
        <end position="853"/>
    </location>
</feature>
<dbReference type="SUPFAM" id="SSF81660">
    <property type="entry name" value="Metal cation-transporting ATPase, ATP-binding domain N"/>
    <property type="match status" value="1"/>
</dbReference>
<name>A0ABR5PQ93_9LACO</name>
<dbReference type="Gene3D" id="2.70.150.10">
    <property type="entry name" value="Calcium-transporting ATPase, cytoplasmic transduction domain A"/>
    <property type="match status" value="1"/>
</dbReference>
<evidence type="ECO:0000256" key="17">
    <source>
        <dbReference type="SAM" id="Phobius"/>
    </source>
</evidence>
<comment type="function">
    <text evidence="1">Mediates magnesium influx to the cytosol.</text>
</comment>
<dbReference type="Gene3D" id="1.20.1110.10">
    <property type="entry name" value="Calcium-transporting ATPase, transmembrane domain"/>
    <property type="match status" value="1"/>
</dbReference>
<dbReference type="Pfam" id="PF13246">
    <property type="entry name" value="Cation_ATPase"/>
    <property type="match status" value="1"/>
</dbReference>
<dbReference type="Pfam" id="PF00122">
    <property type="entry name" value="E1-E2_ATPase"/>
    <property type="match status" value="1"/>
</dbReference>